<evidence type="ECO:0000256" key="5">
    <source>
        <dbReference type="ARBA" id="ARBA00022679"/>
    </source>
</evidence>
<dbReference type="PANTHER" id="PTHR10730:SF53">
    <property type="entry name" value="GLYCOSYLTRANSFERASE 25 FAMILY MEMBER"/>
    <property type="match status" value="1"/>
</dbReference>
<evidence type="ECO:0000256" key="2">
    <source>
        <dbReference type="ARBA" id="ARBA00005222"/>
    </source>
</evidence>
<evidence type="ECO:0000256" key="3">
    <source>
        <dbReference type="ARBA" id="ARBA00006721"/>
    </source>
</evidence>
<evidence type="ECO:0000259" key="7">
    <source>
        <dbReference type="Pfam" id="PF01755"/>
    </source>
</evidence>
<evidence type="ECO:0000256" key="4">
    <source>
        <dbReference type="ARBA" id="ARBA00022676"/>
    </source>
</evidence>
<dbReference type="Proteomes" id="UP000028782">
    <property type="component" value="Chromosome"/>
</dbReference>
<proteinExistence type="inferred from homology"/>
<dbReference type="PANTHER" id="PTHR10730">
    <property type="entry name" value="PROCOLLAGEN-LYSINE,2-OXOGLUTARATE 5-DIOXYGENASE/GLYCOSYLTRANSFERASE 25 FAMILY MEMBER"/>
    <property type="match status" value="1"/>
</dbReference>
<dbReference type="CDD" id="cd06532">
    <property type="entry name" value="Glyco_transf_25"/>
    <property type="match status" value="1"/>
</dbReference>
<dbReference type="KEGG" id="ctes:O987_00545"/>
<accession>A0A076PBY3</accession>
<dbReference type="GO" id="GO:0009103">
    <property type="term" value="P:lipopolysaccharide biosynthetic process"/>
    <property type="evidence" value="ECO:0007669"/>
    <property type="project" value="UniProtKB-KW"/>
</dbReference>
<dbReference type="AlphaFoldDB" id="A0A076PBY3"/>
<dbReference type="UniPathway" id="UPA00501"/>
<feature type="domain" description="Glycosyl transferase family 25" evidence="7">
    <location>
        <begin position="6"/>
        <end position="181"/>
    </location>
</feature>
<comment type="similarity">
    <text evidence="3">Belongs to the glycosyltransferase 25 family.</text>
</comment>
<reference evidence="8 9" key="1">
    <citation type="journal article" date="2014" name="Genome Announc.">
        <title>Complete Genome Sequence of Polychlorinated Biphenyl Degrader Comamonas testosteroni TK102 (NBRC 109938).</title>
        <authorList>
            <person name="Fukuda K."/>
            <person name="Hosoyama A."/>
            <person name="Tsuchikane K."/>
            <person name="Ohji S."/>
            <person name="Yamazoe A."/>
            <person name="Fujita N."/>
            <person name="Shintani M."/>
            <person name="Kimbara K."/>
        </authorList>
    </citation>
    <scope>NUCLEOTIDE SEQUENCE [LARGE SCALE GENOMIC DNA]</scope>
    <source>
        <strain evidence="8">TK102</strain>
    </source>
</reference>
<dbReference type="EMBL" id="CP006704">
    <property type="protein sequence ID" value="AIJ44309.1"/>
    <property type="molecule type" value="Genomic_DNA"/>
</dbReference>
<gene>
    <name evidence="8" type="ORF">O987_00545</name>
</gene>
<comment type="pathway">
    <text evidence="2">Glycan metabolism; lacto-N-neotetraose biosynthesis.</text>
</comment>
<dbReference type="HOGENOM" id="CLU_071269_3_0_4"/>
<dbReference type="RefSeq" id="WP_043370438.1">
    <property type="nucleotide sequence ID" value="NZ_CP006704.1"/>
</dbReference>
<evidence type="ECO:0000313" key="9">
    <source>
        <dbReference type="Proteomes" id="UP000028782"/>
    </source>
</evidence>
<protein>
    <submittedName>
        <fullName evidence="8">Glycosyl transferase family 25</fullName>
    </submittedName>
</protein>
<name>A0A076PBY3_COMTE</name>
<organism evidence="8 9">
    <name type="scientific">Comamonas testosteroni TK102</name>
    <dbReference type="NCBI Taxonomy" id="1392005"/>
    <lineage>
        <taxon>Bacteria</taxon>
        <taxon>Pseudomonadati</taxon>
        <taxon>Pseudomonadota</taxon>
        <taxon>Betaproteobacteria</taxon>
        <taxon>Burkholderiales</taxon>
        <taxon>Comamonadaceae</taxon>
        <taxon>Comamonas</taxon>
    </lineage>
</organism>
<sequence length="254" mass="28597">MSSLPIVFINLSKDAERRERMTEQFAQMGLAASRLPAVWWADLSPAEQRHYFCAPQSHGRYFKPLSNGEKGCYASHLRSWQQLLDGDAPAMVVFEDDVRLLPDLPQALAAIEALPADGSWDMIKLYGREPEKIANQGPLVEGSLQLISYQRVPSFAAGYVISRSGARKMLEARVPFDRPVDVDIRFWFENDLRVYGVYPSVIALDDTSEVSSIWAQQAAPTSRLQKMRKFKMKLALNWGNLRAAKPQVSAVLKP</sequence>
<dbReference type="UniPathway" id="UPA00820"/>
<keyword evidence="5 8" id="KW-0808">Transferase</keyword>
<evidence type="ECO:0000256" key="1">
    <source>
        <dbReference type="ARBA" id="ARBA00005068"/>
    </source>
</evidence>
<dbReference type="Pfam" id="PF01755">
    <property type="entry name" value="Glyco_transf_25"/>
    <property type="match status" value="1"/>
</dbReference>
<dbReference type="InterPro" id="IPR050757">
    <property type="entry name" value="Collagen_mod_GT25"/>
</dbReference>
<keyword evidence="6" id="KW-0448">Lipopolysaccharide biosynthesis</keyword>
<evidence type="ECO:0000313" key="8">
    <source>
        <dbReference type="EMBL" id="AIJ44309.1"/>
    </source>
</evidence>
<dbReference type="GO" id="GO:0016740">
    <property type="term" value="F:transferase activity"/>
    <property type="evidence" value="ECO:0007669"/>
    <property type="project" value="UniProtKB-KW"/>
</dbReference>
<dbReference type="InterPro" id="IPR002654">
    <property type="entry name" value="Glyco_trans_25"/>
</dbReference>
<comment type="pathway">
    <text evidence="1">Bacterial outer membrane biogenesis; lipooligosaccharide biosynthesis.</text>
</comment>
<evidence type="ECO:0000256" key="6">
    <source>
        <dbReference type="ARBA" id="ARBA00022985"/>
    </source>
</evidence>
<keyword evidence="4" id="KW-0328">Glycosyltransferase</keyword>